<feature type="compositionally biased region" description="Polar residues" evidence="3">
    <location>
        <begin position="142"/>
        <end position="154"/>
    </location>
</feature>
<reference evidence="4 5" key="1">
    <citation type="submission" date="2016-11" db="EMBL/GenBank/DDBJ databases">
        <title>A multilocus sequence analysis scheme for characterization of bacteria in the genus Thioclava.</title>
        <authorList>
            <person name="Liu Y."/>
            <person name="Shao Z."/>
        </authorList>
    </citation>
    <scope>NUCLEOTIDE SEQUENCE [LARGE SCALE GENOMIC DNA]</scope>
    <source>
        <strain evidence="4 5">TAW-CT134</strain>
    </source>
</reference>
<dbReference type="RefSeq" id="WP_078603671.1">
    <property type="nucleotide sequence ID" value="NZ_MPZV01000001.1"/>
</dbReference>
<protein>
    <submittedName>
        <fullName evidence="4">HlyD family secretion protein</fullName>
    </submittedName>
</protein>
<keyword evidence="2" id="KW-0175">Coiled coil</keyword>
<accession>A0ABX3MZH2</accession>
<dbReference type="PANTHER" id="PTHR30386">
    <property type="entry name" value="MEMBRANE FUSION SUBUNIT OF EMRAB-TOLC MULTIDRUG EFFLUX PUMP"/>
    <property type="match status" value="1"/>
</dbReference>
<feature type="coiled-coil region" evidence="2">
    <location>
        <begin position="72"/>
        <end position="99"/>
    </location>
</feature>
<evidence type="ECO:0000256" key="1">
    <source>
        <dbReference type="ARBA" id="ARBA00004196"/>
    </source>
</evidence>
<dbReference type="InterPro" id="IPR050739">
    <property type="entry name" value="MFP"/>
</dbReference>
<gene>
    <name evidence="4" type="ORF">BMI91_00895</name>
</gene>
<evidence type="ECO:0000313" key="5">
    <source>
        <dbReference type="Proteomes" id="UP000190787"/>
    </source>
</evidence>
<keyword evidence="5" id="KW-1185">Reference proteome</keyword>
<name>A0ABX3MZH2_9RHOB</name>
<dbReference type="EMBL" id="MPZV01000001">
    <property type="protein sequence ID" value="OOY25028.1"/>
    <property type="molecule type" value="Genomic_DNA"/>
</dbReference>
<dbReference type="Proteomes" id="UP000190787">
    <property type="component" value="Unassembled WGS sequence"/>
</dbReference>
<evidence type="ECO:0000313" key="4">
    <source>
        <dbReference type="EMBL" id="OOY25028.1"/>
    </source>
</evidence>
<sequence length="379" mass="40856">MKTFRPVIGIVLVAGALWVIVGEQMSGVSADAVVNAPVVTVRSSTAGKLSMPKRPLGAHVDKGERLATVDDILSDTTQLEDLRMELANAEANVARIKSDLAAKHTQRDAYAARSKLYRTHRIAEIETKLKFARARLDRLQPDAQSTETSATKVAQTAPAAPAENGPVTQAREDVALLENALDAAKSGVYLGDGYNDAPSSEQRGALLDEEIAALEADLTEAEARVKTLDARRSKEQTRVNTLSSSQVTSPANGIYWETLQADGVTVQRGDPIMSLVDCDVSLVTASVSEGVYNTLKVGDSATFKLASRDKIYDATIARLAGSGAARVYQTLAIAPSQKHLERYDVTLLVPDLKSDPDLDCPVGRTGRVFFEHRPLDFLR</sequence>
<evidence type="ECO:0000256" key="2">
    <source>
        <dbReference type="SAM" id="Coils"/>
    </source>
</evidence>
<comment type="subcellular location">
    <subcellularLocation>
        <location evidence="1">Cell envelope</location>
    </subcellularLocation>
</comment>
<comment type="caution">
    <text evidence="4">The sequence shown here is derived from an EMBL/GenBank/DDBJ whole genome shotgun (WGS) entry which is preliminary data.</text>
</comment>
<dbReference type="PANTHER" id="PTHR30386:SF19">
    <property type="entry name" value="MULTIDRUG EXPORT PROTEIN EMRA-RELATED"/>
    <property type="match status" value="1"/>
</dbReference>
<evidence type="ECO:0000256" key="3">
    <source>
        <dbReference type="SAM" id="MobiDB-lite"/>
    </source>
</evidence>
<organism evidence="4 5">
    <name type="scientific">Thioclava sediminum</name>
    <dbReference type="NCBI Taxonomy" id="1915319"/>
    <lineage>
        <taxon>Bacteria</taxon>
        <taxon>Pseudomonadati</taxon>
        <taxon>Pseudomonadota</taxon>
        <taxon>Alphaproteobacteria</taxon>
        <taxon>Rhodobacterales</taxon>
        <taxon>Paracoccaceae</taxon>
        <taxon>Thioclava</taxon>
    </lineage>
</organism>
<feature type="region of interest" description="Disordered" evidence="3">
    <location>
        <begin position="140"/>
        <end position="167"/>
    </location>
</feature>
<feature type="coiled-coil region" evidence="2">
    <location>
        <begin position="204"/>
        <end position="238"/>
    </location>
</feature>
<proteinExistence type="predicted"/>